<dbReference type="CDD" id="cd00609">
    <property type="entry name" value="AAT_like"/>
    <property type="match status" value="1"/>
</dbReference>
<name>A0A2G6KAM0_9BACT</name>
<dbReference type="GO" id="GO:0030170">
    <property type="term" value="F:pyridoxal phosphate binding"/>
    <property type="evidence" value="ECO:0007669"/>
    <property type="project" value="InterPro"/>
</dbReference>
<dbReference type="InterPro" id="IPR015422">
    <property type="entry name" value="PyrdxlP-dep_Trfase_small"/>
</dbReference>
<dbReference type="PANTHER" id="PTHR43525">
    <property type="entry name" value="PROTEIN MALY"/>
    <property type="match status" value="1"/>
</dbReference>
<evidence type="ECO:0000313" key="7">
    <source>
        <dbReference type="EMBL" id="PIE32717.1"/>
    </source>
</evidence>
<dbReference type="InterPro" id="IPR015424">
    <property type="entry name" value="PyrdxlP-dep_Trfase"/>
</dbReference>
<sequence>MIYDFDTIIERRNTNSYKWDTAEQRVGDKDVLPLWVADMDFQAPPAVLDTLRERVEHGILGYTMTPDSCYEAIIEWMRKRHGWNIQQEWIVFTSGVVPAFFWAVRAYTEPGDSVIVQPPVYYPFFKAVTNNGRQLIENPLRYVGGRYEIDFDKLERQFTPRTKLFLLCSPHNPVGRVWTKEELTRVAELCLKHNVLCCSDEIHADLILSDKRHIPTAMLSDEIARNTVTCSAANKTFNIAGLSTGFMIISDPERRAAFHRIKEEIGIGMSNLFGVIATEAAYRHGEEWLEQLLKYLRGNLEFLIRFFEERIPQIKVVRPEGCYLAWLDCRELRFNDDELKDFMLKEAKVWLNNGPMFGEGGSGFHRLNFACPRSTMQEGLERIEKAVKARS</sequence>
<proteinExistence type="inferred from homology"/>
<dbReference type="PANTHER" id="PTHR43525:SF1">
    <property type="entry name" value="PROTEIN MALY"/>
    <property type="match status" value="1"/>
</dbReference>
<gene>
    <name evidence="7" type="ORF">CSA56_14415</name>
</gene>
<accession>A0A2G6KAM0</accession>
<dbReference type="AlphaFoldDB" id="A0A2G6KAM0"/>
<dbReference type="NCBIfam" id="TIGR04350">
    <property type="entry name" value="C_S_lyase_PatB"/>
    <property type="match status" value="1"/>
</dbReference>
<evidence type="ECO:0000256" key="1">
    <source>
        <dbReference type="ARBA" id="ARBA00001933"/>
    </source>
</evidence>
<dbReference type="EMBL" id="PDSK01000109">
    <property type="protein sequence ID" value="PIE32717.1"/>
    <property type="molecule type" value="Genomic_DNA"/>
</dbReference>
<dbReference type="SUPFAM" id="SSF53383">
    <property type="entry name" value="PLP-dependent transferases"/>
    <property type="match status" value="1"/>
</dbReference>
<comment type="caution">
    <text evidence="7">The sequence shown here is derived from an EMBL/GenBank/DDBJ whole genome shotgun (WGS) entry which is preliminary data.</text>
</comment>
<evidence type="ECO:0000256" key="2">
    <source>
        <dbReference type="ARBA" id="ARBA00012224"/>
    </source>
</evidence>
<evidence type="ECO:0000313" key="8">
    <source>
        <dbReference type="Proteomes" id="UP000230821"/>
    </source>
</evidence>
<dbReference type="InterPro" id="IPR004839">
    <property type="entry name" value="Aminotransferase_I/II_large"/>
</dbReference>
<evidence type="ECO:0000256" key="3">
    <source>
        <dbReference type="ARBA" id="ARBA00022898"/>
    </source>
</evidence>
<dbReference type="Gene3D" id="3.40.640.10">
    <property type="entry name" value="Type I PLP-dependent aspartate aminotransferase-like (Major domain)"/>
    <property type="match status" value="1"/>
</dbReference>
<dbReference type="GO" id="GO:0047804">
    <property type="term" value="F:cysteine-S-conjugate beta-lyase activity"/>
    <property type="evidence" value="ECO:0007669"/>
    <property type="project" value="UniProtKB-EC"/>
</dbReference>
<dbReference type="InterPro" id="IPR015421">
    <property type="entry name" value="PyrdxlP-dep_Trfase_major"/>
</dbReference>
<dbReference type="InterPro" id="IPR027619">
    <property type="entry name" value="C-S_lyase_PatB-like"/>
</dbReference>
<dbReference type="InterPro" id="IPR051798">
    <property type="entry name" value="Class-II_PLP-Dep_Aminotrans"/>
</dbReference>
<evidence type="ECO:0000259" key="6">
    <source>
        <dbReference type="Pfam" id="PF00155"/>
    </source>
</evidence>
<comment type="similarity">
    <text evidence="5">Belongs to the class-II pyridoxal-phosphate-dependent aminotransferase family. MalY/PatB cystathionine beta-lyase subfamily.</text>
</comment>
<evidence type="ECO:0000256" key="4">
    <source>
        <dbReference type="ARBA" id="ARBA00023239"/>
    </source>
</evidence>
<evidence type="ECO:0000256" key="5">
    <source>
        <dbReference type="ARBA" id="ARBA00037974"/>
    </source>
</evidence>
<reference evidence="7 8" key="1">
    <citation type="submission" date="2017-10" db="EMBL/GenBank/DDBJ databases">
        <title>Novel microbial diversity and functional potential in the marine mammal oral microbiome.</title>
        <authorList>
            <person name="Dudek N.K."/>
            <person name="Sun C.L."/>
            <person name="Burstein D."/>
            <person name="Kantor R.S."/>
            <person name="Aliaga Goltsman D.S."/>
            <person name="Bik E.M."/>
            <person name="Thomas B.C."/>
            <person name="Banfield J.F."/>
            <person name="Relman D.A."/>
        </authorList>
    </citation>
    <scope>NUCLEOTIDE SEQUENCE [LARGE SCALE GENOMIC DNA]</scope>
    <source>
        <strain evidence="7">DOLJORAL78_47_16</strain>
    </source>
</reference>
<organism evidence="7 8">
    <name type="scientific">candidate division KSB3 bacterium</name>
    <dbReference type="NCBI Taxonomy" id="2044937"/>
    <lineage>
        <taxon>Bacteria</taxon>
        <taxon>candidate division KSB3</taxon>
    </lineage>
</organism>
<dbReference type="Gene3D" id="3.90.1150.10">
    <property type="entry name" value="Aspartate Aminotransferase, domain 1"/>
    <property type="match status" value="1"/>
</dbReference>
<dbReference type="Pfam" id="PF00155">
    <property type="entry name" value="Aminotran_1_2"/>
    <property type="match status" value="1"/>
</dbReference>
<feature type="domain" description="Aminotransferase class I/classII large" evidence="6">
    <location>
        <begin position="30"/>
        <end position="383"/>
    </location>
</feature>
<keyword evidence="3" id="KW-0663">Pyridoxal phosphate</keyword>
<comment type="cofactor">
    <cofactor evidence="1">
        <name>pyridoxal 5'-phosphate</name>
        <dbReference type="ChEBI" id="CHEBI:597326"/>
    </cofactor>
</comment>
<protein>
    <recommendedName>
        <fullName evidence="2">cysteine-S-conjugate beta-lyase</fullName>
        <ecNumber evidence="2">4.4.1.13</ecNumber>
    </recommendedName>
</protein>
<keyword evidence="4 7" id="KW-0456">Lyase</keyword>
<dbReference type="EC" id="4.4.1.13" evidence="2"/>
<dbReference type="Proteomes" id="UP000230821">
    <property type="component" value="Unassembled WGS sequence"/>
</dbReference>